<dbReference type="Gene3D" id="1.25.10.10">
    <property type="entry name" value="Leucine-rich Repeat Variant"/>
    <property type="match status" value="1"/>
</dbReference>
<dbReference type="InterPro" id="IPR052608">
    <property type="entry name" value="U-box_domain_protein"/>
</dbReference>
<dbReference type="PANTHER" id="PTHR45958:SF15">
    <property type="entry name" value="RING-TYPE E3 UBIQUITIN TRANSFERASE"/>
    <property type="match status" value="1"/>
</dbReference>
<protein>
    <submittedName>
        <fullName evidence="1">Uncharacterized protein</fullName>
    </submittedName>
</protein>
<evidence type="ECO:0000313" key="1">
    <source>
        <dbReference type="EMBL" id="MCD7467798.1"/>
    </source>
</evidence>
<accession>A0ABS8T9H2</accession>
<dbReference type="SUPFAM" id="SSF48371">
    <property type="entry name" value="ARM repeat"/>
    <property type="match status" value="1"/>
</dbReference>
<dbReference type="PANTHER" id="PTHR45958">
    <property type="entry name" value="RING-TYPE E3 UBIQUITIN TRANSFERASE"/>
    <property type="match status" value="1"/>
</dbReference>
<comment type="caution">
    <text evidence="1">The sequence shown here is derived from an EMBL/GenBank/DDBJ whole genome shotgun (WGS) entry which is preliminary data.</text>
</comment>
<reference evidence="1 2" key="1">
    <citation type="journal article" date="2021" name="BMC Genomics">
        <title>Datura genome reveals duplications of psychoactive alkaloid biosynthetic genes and high mutation rate following tissue culture.</title>
        <authorList>
            <person name="Rajewski A."/>
            <person name="Carter-House D."/>
            <person name="Stajich J."/>
            <person name="Litt A."/>
        </authorList>
    </citation>
    <scope>NUCLEOTIDE SEQUENCE [LARGE SCALE GENOMIC DNA]</scope>
    <source>
        <strain evidence="1">AR-01</strain>
    </source>
</reference>
<organism evidence="1 2">
    <name type="scientific">Datura stramonium</name>
    <name type="common">Jimsonweed</name>
    <name type="synonym">Common thornapple</name>
    <dbReference type="NCBI Taxonomy" id="4076"/>
    <lineage>
        <taxon>Eukaryota</taxon>
        <taxon>Viridiplantae</taxon>
        <taxon>Streptophyta</taxon>
        <taxon>Embryophyta</taxon>
        <taxon>Tracheophyta</taxon>
        <taxon>Spermatophyta</taxon>
        <taxon>Magnoliopsida</taxon>
        <taxon>eudicotyledons</taxon>
        <taxon>Gunneridae</taxon>
        <taxon>Pentapetalae</taxon>
        <taxon>asterids</taxon>
        <taxon>lamiids</taxon>
        <taxon>Solanales</taxon>
        <taxon>Solanaceae</taxon>
        <taxon>Solanoideae</taxon>
        <taxon>Datureae</taxon>
        <taxon>Datura</taxon>
    </lineage>
</organism>
<dbReference type="Proteomes" id="UP000823775">
    <property type="component" value="Unassembled WGS sequence"/>
</dbReference>
<evidence type="ECO:0000313" key="2">
    <source>
        <dbReference type="Proteomes" id="UP000823775"/>
    </source>
</evidence>
<dbReference type="EMBL" id="JACEIK010001270">
    <property type="protein sequence ID" value="MCD7467798.1"/>
    <property type="molecule type" value="Genomic_DNA"/>
</dbReference>
<gene>
    <name evidence="1" type="ORF">HAX54_005430</name>
</gene>
<keyword evidence="2" id="KW-1185">Reference proteome</keyword>
<sequence length="247" mass="27293">MLQEIMRKSEANTSRGLALYRDTTLENSTFSHLKLLFAGKLLSGVDASIEEALEQMTELMKANSINKEWGTIGGLTEIVISKFSLHNGYLQDKVMITLKDVVEGHARNKDVFVENKGLENVVACFGEDYTISAAAIELIYEVSPSVEKAEEILAKLCDEEEENIVKAAREGRYGPLIDRLHHGSASSRMSIVRVILGLELRDEDMKLLGEKGVIPLLLEMSSGNIESKELSLSALVKLSGFMTIKCL</sequence>
<dbReference type="InterPro" id="IPR016024">
    <property type="entry name" value="ARM-type_fold"/>
</dbReference>
<proteinExistence type="predicted"/>
<name>A0ABS8T9H2_DATST</name>
<dbReference type="InterPro" id="IPR011989">
    <property type="entry name" value="ARM-like"/>
</dbReference>